<keyword evidence="2" id="KW-1133">Transmembrane helix</keyword>
<dbReference type="Proteomes" id="UP001281761">
    <property type="component" value="Unassembled WGS sequence"/>
</dbReference>
<evidence type="ECO:0000256" key="1">
    <source>
        <dbReference type="SAM" id="MobiDB-lite"/>
    </source>
</evidence>
<organism evidence="3 4">
    <name type="scientific">Blattamonas nauphoetae</name>
    <dbReference type="NCBI Taxonomy" id="2049346"/>
    <lineage>
        <taxon>Eukaryota</taxon>
        <taxon>Metamonada</taxon>
        <taxon>Preaxostyla</taxon>
        <taxon>Oxymonadida</taxon>
        <taxon>Blattamonas</taxon>
    </lineage>
</organism>
<feature type="transmembrane region" description="Helical" evidence="2">
    <location>
        <begin position="170"/>
        <end position="190"/>
    </location>
</feature>
<gene>
    <name evidence="3" type="ORF">BLNAU_25238</name>
</gene>
<name>A0ABQ9WL07_9EUKA</name>
<evidence type="ECO:0000313" key="4">
    <source>
        <dbReference type="Proteomes" id="UP001281761"/>
    </source>
</evidence>
<feature type="region of interest" description="Disordered" evidence="1">
    <location>
        <begin position="226"/>
        <end position="247"/>
    </location>
</feature>
<protein>
    <submittedName>
        <fullName evidence="3">Uncharacterized protein</fullName>
    </submittedName>
</protein>
<keyword evidence="2" id="KW-0812">Transmembrane</keyword>
<evidence type="ECO:0000256" key="2">
    <source>
        <dbReference type="SAM" id="Phobius"/>
    </source>
</evidence>
<evidence type="ECO:0000313" key="3">
    <source>
        <dbReference type="EMBL" id="KAK2939849.1"/>
    </source>
</evidence>
<comment type="caution">
    <text evidence="3">The sequence shown here is derived from an EMBL/GenBank/DDBJ whole genome shotgun (WGS) entry which is preliminary data.</text>
</comment>
<feature type="compositionally biased region" description="Basic and acidic residues" evidence="1">
    <location>
        <begin position="307"/>
        <end position="318"/>
    </location>
</feature>
<feature type="compositionally biased region" description="Basic and acidic residues" evidence="1">
    <location>
        <begin position="234"/>
        <end position="247"/>
    </location>
</feature>
<accession>A0ABQ9WL07</accession>
<keyword evidence="4" id="KW-1185">Reference proteome</keyword>
<sequence length="426" mass="46886">MKNLRVAKIGSAPILNRAIDMKGGTLKLHGTIFTMNNPDDSSFPSFRRNIRCSEGGKIEVGSLSEGDGSSDKHPHLWLSHEDCVLSGEDVNVNAPKLNKADKTFMLTMDGTTLIPCSLMLEVFEKKKDGTEGQMSQFPLTLDTTSSFTEDRIELTLALSSLSSFDAAGGFRFSCLVCLLVLTLVVLVICWRRKNQKNQKRDEEAPQELTTIDEKMEIEYEERVTMEVSSVPAKTRMDEATRKEKELEENSHTKNLIIVSPEVVEYDAVQAASSGEETLAEPAHRILLGKDGSLNVNLEEPEPNGVVRKGEGKGEEKGEGNGCGTAGCSNGMGGQDGMNEAVRWQAPEEGKQMWRRMCDKWGFSAWPGLIEMGMDVGMEKVLNRSMREVISSCLQVDGKMRPSFETVALTLEGIEPDADDRGLPVIS</sequence>
<feature type="region of interest" description="Disordered" evidence="1">
    <location>
        <begin position="293"/>
        <end position="321"/>
    </location>
</feature>
<reference evidence="3 4" key="1">
    <citation type="journal article" date="2022" name="bioRxiv">
        <title>Genomics of Preaxostyla Flagellates Illuminates Evolutionary Transitions and the Path Towards Mitochondrial Loss.</title>
        <authorList>
            <person name="Novak L.V.F."/>
            <person name="Treitli S.C."/>
            <person name="Pyrih J."/>
            <person name="Halakuc P."/>
            <person name="Pipaliya S.V."/>
            <person name="Vacek V."/>
            <person name="Brzon O."/>
            <person name="Soukal P."/>
            <person name="Eme L."/>
            <person name="Dacks J.B."/>
            <person name="Karnkowska A."/>
            <person name="Elias M."/>
            <person name="Hampl V."/>
        </authorList>
    </citation>
    <scope>NUCLEOTIDE SEQUENCE [LARGE SCALE GENOMIC DNA]</scope>
    <source>
        <strain evidence="3">NAU3</strain>
        <tissue evidence="3">Gut</tissue>
    </source>
</reference>
<proteinExistence type="predicted"/>
<dbReference type="EMBL" id="JARBJD010000826">
    <property type="protein sequence ID" value="KAK2939849.1"/>
    <property type="molecule type" value="Genomic_DNA"/>
</dbReference>
<keyword evidence="2" id="KW-0472">Membrane</keyword>